<organism evidence="2 3">
    <name type="scientific">Pseudomonas syringae pv. coryli</name>
    <dbReference type="NCBI Taxonomy" id="317659"/>
    <lineage>
        <taxon>Bacteria</taxon>
        <taxon>Pseudomonadati</taxon>
        <taxon>Pseudomonadota</taxon>
        <taxon>Gammaproteobacteria</taxon>
        <taxon>Pseudomonadales</taxon>
        <taxon>Pseudomonadaceae</taxon>
        <taxon>Pseudomonas</taxon>
    </lineage>
</organism>
<evidence type="ECO:0000259" key="1">
    <source>
        <dbReference type="Pfam" id="PF15604"/>
    </source>
</evidence>
<dbReference type="Proteomes" id="UP000051335">
    <property type="component" value="Unassembled WGS sequence"/>
</dbReference>
<protein>
    <submittedName>
        <fullName evidence="2">ArsR family transcriptional regulator</fullName>
    </submittedName>
</protein>
<proteinExistence type="predicted"/>
<sequence length="130" mass="13961">MPYDSLGRNPDAVAAQQKFGKDFENEVRDSITESLMTKGADFKTASAEAAGRAKEIRSKLAALHDPDMVAGGWFRHEPVRMGDTLINSSIGGSWPSRLKALDEAVSSAIANGSGQANMNVRLELLRGRGN</sequence>
<dbReference type="InterPro" id="IPR028949">
    <property type="entry name" value="Ntox15"/>
</dbReference>
<accession>A0A0P9MA73</accession>
<dbReference type="EMBL" id="LJQC01001041">
    <property type="protein sequence ID" value="KPW88354.1"/>
    <property type="molecule type" value="Genomic_DNA"/>
</dbReference>
<gene>
    <name evidence="2" type="ORF">ALO75_200047</name>
</gene>
<name>A0A0P9MA73_9PSED</name>
<dbReference type="AlphaFoldDB" id="A0A0P9MA73"/>
<comment type="caution">
    <text evidence="2">The sequence shown here is derived from an EMBL/GenBank/DDBJ whole genome shotgun (WGS) entry which is preliminary data.</text>
</comment>
<evidence type="ECO:0000313" key="2">
    <source>
        <dbReference type="EMBL" id="KPW88354.1"/>
    </source>
</evidence>
<keyword evidence="3" id="KW-1185">Reference proteome</keyword>
<dbReference type="RefSeq" id="WP_052739359.1">
    <property type="nucleotide sequence ID" value="NZ_LJQC01001041.1"/>
</dbReference>
<evidence type="ECO:0000313" key="3">
    <source>
        <dbReference type="Proteomes" id="UP000051335"/>
    </source>
</evidence>
<dbReference type="PATRIC" id="fig|317659.3.peg.2325"/>
<reference evidence="2 3" key="1">
    <citation type="submission" date="2015-09" db="EMBL/GenBank/DDBJ databases">
        <title>Genome announcement of multiple Pseudomonas syringae strains.</title>
        <authorList>
            <person name="Thakur S."/>
            <person name="Wang P.W."/>
            <person name="Gong Y."/>
            <person name="Weir B.S."/>
            <person name="Guttman D.S."/>
        </authorList>
    </citation>
    <scope>NUCLEOTIDE SEQUENCE [LARGE SCALE GENOMIC DNA]</scope>
    <source>
        <strain evidence="2 3">ICMP17001</strain>
    </source>
</reference>
<feature type="domain" description="Novel toxin 15" evidence="1">
    <location>
        <begin position="3"/>
        <end position="122"/>
    </location>
</feature>
<dbReference type="Pfam" id="PF15604">
    <property type="entry name" value="Ntox15"/>
    <property type="match status" value="1"/>
</dbReference>